<accession>A0A0E9PP45</accession>
<organism evidence="1">
    <name type="scientific">Anguilla anguilla</name>
    <name type="common">European freshwater eel</name>
    <name type="synonym">Muraena anguilla</name>
    <dbReference type="NCBI Taxonomy" id="7936"/>
    <lineage>
        <taxon>Eukaryota</taxon>
        <taxon>Metazoa</taxon>
        <taxon>Chordata</taxon>
        <taxon>Craniata</taxon>
        <taxon>Vertebrata</taxon>
        <taxon>Euteleostomi</taxon>
        <taxon>Actinopterygii</taxon>
        <taxon>Neopterygii</taxon>
        <taxon>Teleostei</taxon>
        <taxon>Anguilliformes</taxon>
        <taxon>Anguillidae</taxon>
        <taxon>Anguilla</taxon>
    </lineage>
</organism>
<name>A0A0E9PP45_ANGAN</name>
<evidence type="ECO:0000313" key="1">
    <source>
        <dbReference type="EMBL" id="JAH06072.1"/>
    </source>
</evidence>
<dbReference type="AlphaFoldDB" id="A0A0E9PP45"/>
<reference evidence="1" key="2">
    <citation type="journal article" date="2015" name="Fish Shellfish Immunol.">
        <title>Early steps in the European eel (Anguilla anguilla)-Vibrio vulnificus interaction in the gills: Role of the RtxA13 toxin.</title>
        <authorList>
            <person name="Callol A."/>
            <person name="Pajuelo D."/>
            <person name="Ebbesson L."/>
            <person name="Teles M."/>
            <person name="MacKenzie S."/>
            <person name="Amaro C."/>
        </authorList>
    </citation>
    <scope>NUCLEOTIDE SEQUENCE</scope>
</reference>
<dbReference type="EMBL" id="GBXM01091371">
    <property type="protein sequence ID" value="JAH17206.1"/>
    <property type="molecule type" value="Transcribed_RNA"/>
</dbReference>
<reference evidence="1" key="1">
    <citation type="submission" date="2014-11" db="EMBL/GenBank/DDBJ databases">
        <authorList>
            <person name="Amaro Gonzalez C."/>
        </authorList>
    </citation>
    <scope>NUCLEOTIDE SEQUENCE</scope>
</reference>
<sequence length="27" mass="3031">MWNKVILQDLQVFGLGTDYANEACQSS</sequence>
<dbReference type="EMBL" id="GBXM01102505">
    <property type="protein sequence ID" value="JAH06072.1"/>
    <property type="molecule type" value="Transcribed_RNA"/>
</dbReference>
<protein>
    <submittedName>
        <fullName evidence="1">Uncharacterized protein</fullName>
    </submittedName>
</protein>
<proteinExistence type="predicted"/>